<feature type="DNA-binding region" description="H-T-H motif" evidence="2">
    <location>
        <begin position="45"/>
        <end position="64"/>
    </location>
</feature>
<dbReference type="GO" id="GO:0006355">
    <property type="term" value="P:regulation of DNA-templated transcription"/>
    <property type="evidence" value="ECO:0007669"/>
    <property type="project" value="UniProtKB-ARBA"/>
</dbReference>
<evidence type="ECO:0000313" key="5">
    <source>
        <dbReference type="Proteomes" id="UP000297348"/>
    </source>
</evidence>
<dbReference type="PANTHER" id="PTHR30055:SF222">
    <property type="entry name" value="REGULATORY PROTEIN"/>
    <property type="match status" value="1"/>
</dbReference>
<protein>
    <submittedName>
        <fullName evidence="4">TetR/AcrR family transcriptional regulator</fullName>
    </submittedName>
</protein>
<dbReference type="InterPro" id="IPR001647">
    <property type="entry name" value="HTH_TetR"/>
</dbReference>
<keyword evidence="1 2" id="KW-0238">DNA-binding</keyword>
<dbReference type="Pfam" id="PF00440">
    <property type="entry name" value="TetR_N"/>
    <property type="match status" value="1"/>
</dbReference>
<evidence type="ECO:0000313" key="4">
    <source>
        <dbReference type="EMBL" id="TGD19110.1"/>
    </source>
</evidence>
<accession>A0A4Z0JBN6</accession>
<evidence type="ECO:0000259" key="3">
    <source>
        <dbReference type="PROSITE" id="PS50977"/>
    </source>
</evidence>
<keyword evidence="5" id="KW-1185">Reference proteome</keyword>
<dbReference type="GO" id="GO:0003677">
    <property type="term" value="F:DNA binding"/>
    <property type="evidence" value="ECO:0007669"/>
    <property type="project" value="UniProtKB-UniRule"/>
</dbReference>
<proteinExistence type="predicted"/>
<dbReference type="AlphaFoldDB" id="A0A4Z0JBN6"/>
<dbReference type="RefSeq" id="WP_135367785.1">
    <property type="nucleotide sequence ID" value="NZ_RKLX01000007.1"/>
</dbReference>
<dbReference type="SUPFAM" id="SSF46689">
    <property type="entry name" value="Homeodomain-like"/>
    <property type="match status" value="1"/>
</dbReference>
<dbReference type="PANTHER" id="PTHR30055">
    <property type="entry name" value="HTH-TYPE TRANSCRIPTIONAL REGULATOR RUTR"/>
    <property type="match status" value="1"/>
</dbReference>
<dbReference type="PRINTS" id="PR00455">
    <property type="entry name" value="HTHTETR"/>
</dbReference>
<reference evidence="4 5" key="1">
    <citation type="submission" date="2018-10" db="EMBL/GenBank/DDBJ databases">
        <title>Lactobacillus sp. R7 and Lactobacillus sp. R19 isolated from fermented mustard green product of Taiwan.</title>
        <authorList>
            <person name="Lin S.-T."/>
        </authorList>
    </citation>
    <scope>NUCLEOTIDE SEQUENCE [LARGE SCALE GENOMIC DNA]</scope>
    <source>
        <strain evidence="4 5">BCRC 81129</strain>
    </source>
</reference>
<name>A0A4Z0JBN6_9LACO</name>
<evidence type="ECO:0000256" key="1">
    <source>
        <dbReference type="ARBA" id="ARBA00023125"/>
    </source>
</evidence>
<dbReference type="OrthoDB" id="9780824at2"/>
<organism evidence="4 5">
    <name type="scientific">Levilactobacillus suantsaiihabitans</name>
    <dbReference type="NCBI Taxonomy" id="2487722"/>
    <lineage>
        <taxon>Bacteria</taxon>
        <taxon>Bacillati</taxon>
        <taxon>Bacillota</taxon>
        <taxon>Bacilli</taxon>
        <taxon>Lactobacillales</taxon>
        <taxon>Lactobacillaceae</taxon>
        <taxon>Levilactobacillus</taxon>
    </lineage>
</organism>
<dbReference type="Proteomes" id="UP000297348">
    <property type="component" value="Unassembled WGS sequence"/>
</dbReference>
<dbReference type="Gene3D" id="1.10.357.10">
    <property type="entry name" value="Tetracycline Repressor, domain 2"/>
    <property type="match status" value="1"/>
</dbReference>
<evidence type="ECO:0000256" key="2">
    <source>
        <dbReference type="PROSITE-ProRule" id="PRU00335"/>
    </source>
</evidence>
<gene>
    <name evidence="4" type="ORF">EGT51_05675</name>
</gene>
<sequence length="217" mass="24069">MATEMSIQAAFQEVMAASGEIPPKQQQVLTASLALFAEQGFANTTTKQIAERAGVAEGTVYRRYKTKDELLAAVLAPFTTEVLPKLVKEFAAKVVRQKYTTRHALITAVITDRLAFLQDNSQVMRVLVTELLVRTDLREQFLARAVPMVQANLYPILDQLKAVQELPDWPNDRIAQFMIGTMVSQFIRSSFTAEPVATVGPLMIQFLEQGLAPEPTA</sequence>
<dbReference type="InterPro" id="IPR009057">
    <property type="entry name" value="Homeodomain-like_sf"/>
</dbReference>
<comment type="caution">
    <text evidence="4">The sequence shown here is derived from an EMBL/GenBank/DDBJ whole genome shotgun (WGS) entry which is preliminary data.</text>
</comment>
<dbReference type="EMBL" id="RKLX01000007">
    <property type="protein sequence ID" value="TGD19110.1"/>
    <property type="molecule type" value="Genomic_DNA"/>
</dbReference>
<dbReference type="PROSITE" id="PS50977">
    <property type="entry name" value="HTH_TETR_2"/>
    <property type="match status" value="1"/>
</dbReference>
<dbReference type="InterPro" id="IPR050109">
    <property type="entry name" value="HTH-type_TetR-like_transc_reg"/>
</dbReference>
<feature type="domain" description="HTH tetR-type" evidence="3">
    <location>
        <begin position="22"/>
        <end position="82"/>
    </location>
</feature>